<keyword evidence="1" id="KW-1133">Transmembrane helix</keyword>
<comment type="caution">
    <text evidence="2">The sequence shown here is derived from an EMBL/GenBank/DDBJ whole genome shotgun (WGS) entry which is preliminary data.</text>
</comment>
<organism evidence="2 3">
    <name type="scientific">Albidovulum sediminis</name>
    <dbReference type="NCBI Taxonomy" id="3066345"/>
    <lineage>
        <taxon>Bacteria</taxon>
        <taxon>Pseudomonadati</taxon>
        <taxon>Pseudomonadota</taxon>
        <taxon>Alphaproteobacteria</taxon>
        <taxon>Rhodobacterales</taxon>
        <taxon>Paracoccaceae</taxon>
        <taxon>Albidovulum</taxon>
    </lineage>
</organism>
<proteinExistence type="predicted"/>
<feature type="transmembrane region" description="Helical" evidence="1">
    <location>
        <begin position="26"/>
        <end position="46"/>
    </location>
</feature>
<dbReference type="EMBL" id="JAOCQF010000001">
    <property type="protein sequence ID" value="MCT8328631.1"/>
    <property type="molecule type" value="Genomic_DNA"/>
</dbReference>
<dbReference type="Proteomes" id="UP001205601">
    <property type="component" value="Unassembled WGS sequence"/>
</dbReference>
<keyword evidence="1" id="KW-0812">Transmembrane</keyword>
<keyword evidence="3" id="KW-1185">Reference proteome</keyword>
<evidence type="ECO:0000256" key="1">
    <source>
        <dbReference type="SAM" id="Phobius"/>
    </source>
</evidence>
<accession>A0ABT2NI82</accession>
<protein>
    <recommendedName>
        <fullName evidence="4">RNase NYN domain-containing protein</fullName>
    </recommendedName>
</protein>
<keyword evidence="1" id="KW-0472">Membrane</keyword>
<evidence type="ECO:0000313" key="3">
    <source>
        <dbReference type="Proteomes" id="UP001205601"/>
    </source>
</evidence>
<name>A0ABT2NI82_9RHOB</name>
<evidence type="ECO:0000313" key="2">
    <source>
        <dbReference type="EMBL" id="MCT8328631.1"/>
    </source>
</evidence>
<sequence length="196" mass="20822">MAYAASILVLSLLALAAAYLAGQDLLSIAMLAPAIVGTVALVWMVGQALSPRRHWIVVDGSNVLHWRDGPPDLATVALVVKELQRLRYTPVVWFDAEAGFLVAKRPLGPGALARALNLPTIQVLVAPGGTRVEAFVFTGAREMQAPVVTNASCRDWVEHFPEIAGEGRLVRGSISGKKVTLLLAPPGIDDDENDAA</sequence>
<evidence type="ECO:0008006" key="4">
    <source>
        <dbReference type="Google" id="ProtNLM"/>
    </source>
</evidence>
<gene>
    <name evidence="2" type="ORF">N5I32_03780</name>
</gene>
<reference evidence="3" key="1">
    <citation type="submission" date="2023-07" db="EMBL/GenBank/DDBJ databases">
        <title>Defluviimonas sediminis sp. nov., isolated from mangrove sediment.</title>
        <authorList>
            <person name="Liu L."/>
            <person name="Li J."/>
            <person name="Huang Y."/>
            <person name="Pan J."/>
            <person name="Li M."/>
        </authorList>
    </citation>
    <scope>NUCLEOTIDE SEQUENCE [LARGE SCALE GENOMIC DNA]</scope>
    <source>
        <strain evidence="3">FT324</strain>
    </source>
</reference>
<dbReference type="RefSeq" id="WP_261494056.1">
    <property type="nucleotide sequence ID" value="NZ_JAOCQF010000001.1"/>
</dbReference>